<evidence type="ECO:0000313" key="2">
    <source>
        <dbReference type="EMBL" id="HGM46675.1"/>
    </source>
</evidence>
<name>A0A7C4D220_THEPE</name>
<dbReference type="InterPro" id="IPR007563">
    <property type="entry name" value="DUF554"/>
</dbReference>
<dbReference type="PANTHER" id="PTHR36111">
    <property type="entry name" value="INNER MEMBRANE PROTEIN-RELATED"/>
    <property type="match status" value="1"/>
</dbReference>
<sequence>MLGTLVNTAAVLLGSSLGLALRAKVPERALGLVKDAIGLFTLGLGTGMALERANPIVLVASLLLGTLAGHAARLEGRIESLASRFSQRSSSFSEGLMTAFLTFCVGPMTVVGSLRDGMGDPTILLTKSVMDGVVSVAYAASLGWGVMASALPLLGFQGSLALLGWAARASLPQSSVSALTAVGGILLLGVGVNLLNLRKVRVGDMLPSLIFAPLLSLALA</sequence>
<accession>A0A7C4D220</accession>
<organism evidence="2">
    <name type="scientific">Thermofilum pendens</name>
    <dbReference type="NCBI Taxonomy" id="2269"/>
    <lineage>
        <taxon>Archaea</taxon>
        <taxon>Thermoproteota</taxon>
        <taxon>Thermoprotei</taxon>
        <taxon>Thermofilales</taxon>
        <taxon>Thermofilaceae</taxon>
        <taxon>Thermofilum</taxon>
    </lineage>
</organism>
<feature type="transmembrane region" description="Helical" evidence="1">
    <location>
        <begin position="95"/>
        <end position="114"/>
    </location>
</feature>
<dbReference type="EMBL" id="DTBQ01000080">
    <property type="protein sequence ID" value="HGM46675.1"/>
    <property type="molecule type" value="Genomic_DNA"/>
</dbReference>
<proteinExistence type="predicted"/>
<feature type="transmembrane region" description="Helical" evidence="1">
    <location>
        <begin position="176"/>
        <end position="195"/>
    </location>
</feature>
<reference evidence="2" key="1">
    <citation type="journal article" date="2020" name="mSystems">
        <title>Genome- and Community-Level Interaction Insights into Carbon Utilization and Element Cycling Functions of Hydrothermarchaeota in Hydrothermal Sediment.</title>
        <authorList>
            <person name="Zhou Z."/>
            <person name="Liu Y."/>
            <person name="Xu W."/>
            <person name="Pan J."/>
            <person name="Luo Z.H."/>
            <person name="Li M."/>
        </authorList>
    </citation>
    <scope>NUCLEOTIDE SEQUENCE</scope>
    <source>
        <strain evidence="2">SpSt-649</strain>
    </source>
</reference>
<feature type="transmembrane region" description="Helical" evidence="1">
    <location>
        <begin position="134"/>
        <end position="156"/>
    </location>
</feature>
<keyword evidence="1" id="KW-0812">Transmembrane</keyword>
<dbReference type="AlphaFoldDB" id="A0A7C4D220"/>
<protein>
    <submittedName>
        <fullName evidence="2">DUF554 domain-containing protein</fullName>
    </submittedName>
</protein>
<keyword evidence="1" id="KW-0472">Membrane</keyword>
<dbReference type="Pfam" id="PF04474">
    <property type="entry name" value="DUF554"/>
    <property type="match status" value="1"/>
</dbReference>
<keyword evidence="1" id="KW-1133">Transmembrane helix</keyword>
<gene>
    <name evidence="2" type="ORF">ENU21_02820</name>
</gene>
<evidence type="ECO:0000256" key="1">
    <source>
        <dbReference type="SAM" id="Phobius"/>
    </source>
</evidence>
<comment type="caution">
    <text evidence="2">The sequence shown here is derived from an EMBL/GenBank/DDBJ whole genome shotgun (WGS) entry which is preliminary data.</text>
</comment>
<dbReference type="PANTHER" id="PTHR36111:SF2">
    <property type="entry name" value="INNER MEMBRANE PROTEIN"/>
    <property type="match status" value="1"/>
</dbReference>
<feature type="transmembrane region" description="Helical" evidence="1">
    <location>
        <begin position="56"/>
        <end position="74"/>
    </location>
</feature>